<dbReference type="SUPFAM" id="SSF82185">
    <property type="entry name" value="Histone H3 K4-specific methyltransferase SET7/9 N-terminal domain"/>
    <property type="match status" value="1"/>
</dbReference>
<feature type="signal peptide" evidence="1">
    <location>
        <begin position="1"/>
        <end position="20"/>
    </location>
</feature>
<evidence type="ECO:0000256" key="1">
    <source>
        <dbReference type="SAM" id="SignalP"/>
    </source>
</evidence>
<evidence type="ECO:0000313" key="3">
    <source>
        <dbReference type="Proteomes" id="UP001266357"/>
    </source>
</evidence>
<dbReference type="Gene3D" id="2.20.110.10">
    <property type="entry name" value="Histone H3 K4-specific methyltransferase SET7/9 N-terminal domain"/>
    <property type="match status" value="1"/>
</dbReference>
<dbReference type="Proteomes" id="UP001266357">
    <property type="component" value="Unassembled WGS sequence"/>
</dbReference>
<dbReference type="EMBL" id="JAVRIF010000001">
    <property type="protein sequence ID" value="MDT0602340.1"/>
    <property type="molecule type" value="Genomic_DNA"/>
</dbReference>
<gene>
    <name evidence="2" type="ORF">RM573_01915</name>
</gene>
<name>A0ABU2ZXC4_9GAMM</name>
<evidence type="ECO:0000313" key="2">
    <source>
        <dbReference type="EMBL" id="MDT0602340.1"/>
    </source>
</evidence>
<sequence>MKTIPLFLFLLALIPLKSNAVEKQFVDIRENITSKEFYVGLVSRQNYKDINGDEVSSLSGHAFVVIGRPINNRMTIQEVIGYYPKLDAEVISSIVVPTEDELRNDWFNGSLDSSLNQLFFRVDENQLKNAKKTISGFYNDGDYSLGSRDCLSLVMNVGKSIGIKMPLRYSKPWFYTINQPLKYLDYLIELAKSRTDDYNFQLENGNNVQLKEQPWGTETHIIDSKTTNIRTINFSGTDLAEGFQFKGEIYENGMPKKGKISFNDQKSIKKSWKKNQTPFTDLKIWYRNISESNRQRTIDGQYSPEFGVGDVTIDNETFLYEGAVLGDPQKGKYKLHGMGAYTVKSSKTKYIGYFENSEFMFGNILYTDGTIYEGELKDGKYQGYGSLYYPNQSSVRGYFDKGNLKPKHKVKSRRGNTTRTATHYPSFCKADDSNKYRCTKRVTLSGNKVKTKGKLSKKKYNGYDSNLNLSYKLALQRVRNVEPKLIYNDSTNKLAKITTNSNLFKAIQHRELDPSELFKANLHQYSVNIDQYKEKPKVKKDKWVMEFSFGETQITTHEKTIK</sequence>
<keyword evidence="3" id="KW-1185">Reference proteome</keyword>
<organism evidence="2 3">
    <name type="scientific">Thalassotalea castellviae</name>
    <dbReference type="NCBI Taxonomy" id="3075612"/>
    <lineage>
        <taxon>Bacteria</taxon>
        <taxon>Pseudomonadati</taxon>
        <taxon>Pseudomonadota</taxon>
        <taxon>Gammaproteobacteria</taxon>
        <taxon>Alteromonadales</taxon>
        <taxon>Colwelliaceae</taxon>
        <taxon>Thalassotalea</taxon>
    </lineage>
</organism>
<protein>
    <submittedName>
        <fullName evidence="2">Uncharacterized protein</fullName>
    </submittedName>
</protein>
<feature type="chain" id="PRO_5045727034" evidence="1">
    <location>
        <begin position="21"/>
        <end position="562"/>
    </location>
</feature>
<proteinExistence type="predicted"/>
<accession>A0ABU2ZXC4</accession>
<keyword evidence="1" id="KW-0732">Signal</keyword>
<dbReference type="RefSeq" id="WP_311576373.1">
    <property type="nucleotide sequence ID" value="NZ_JAVRIF010000001.1"/>
</dbReference>
<reference evidence="2 3" key="1">
    <citation type="submission" date="2023-09" db="EMBL/GenBank/DDBJ databases">
        <authorList>
            <person name="Rey-Velasco X."/>
        </authorList>
    </citation>
    <scope>NUCLEOTIDE SEQUENCE [LARGE SCALE GENOMIC DNA]</scope>
    <source>
        <strain evidence="2 3">W431</strain>
    </source>
</reference>
<comment type="caution">
    <text evidence="2">The sequence shown here is derived from an EMBL/GenBank/DDBJ whole genome shotgun (WGS) entry which is preliminary data.</text>
</comment>